<evidence type="ECO:0000313" key="3">
    <source>
        <dbReference type="Proteomes" id="UP000580861"/>
    </source>
</evidence>
<keyword evidence="3" id="KW-1185">Reference proteome</keyword>
<name>A0A841BCU6_9PSEU</name>
<dbReference type="Proteomes" id="UP000580861">
    <property type="component" value="Unassembled WGS sequence"/>
</dbReference>
<evidence type="ECO:0000313" key="2">
    <source>
        <dbReference type="EMBL" id="MBB5856392.1"/>
    </source>
</evidence>
<dbReference type="AlphaFoldDB" id="A0A841BCU6"/>
<protein>
    <recommendedName>
        <fullName evidence="4">Deazaflavin-dependent oxidoreductase, nitroreductase family</fullName>
    </recommendedName>
</protein>
<proteinExistence type="predicted"/>
<reference evidence="2 3" key="1">
    <citation type="submission" date="2020-08" db="EMBL/GenBank/DDBJ databases">
        <title>Sequencing the genomes of 1000 actinobacteria strains.</title>
        <authorList>
            <person name="Klenk H.-P."/>
        </authorList>
    </citation>
    <scope>NUCLEOTIDE SEQUENCE [LARGE SCALE GENOMIC DNA]</scope>
    <source>
        <strain evidence="2 3">DSM 45272</strain>
    </source>
</reference>
<evidence type="ECO:0000256" key="1">
    <source>
        <dbReference type="SAM" id="MobiDB-lite"/>
    </source>
</evidence>
<organism evidence="2 3">
    <name type="scientific">Amycolatopsis umgeniensis</name>
    <dbReference type="NCBI Taxonomy" id="336628"/>
    <lineage>
        <taxon>Bacteria</taxon>
        <taxon>Bacillati</taxon>
        <taxon>Actinomycetota</taxon>
        <taxon>Actinomycetes</taxon>
        <taxon>Pseudonocardiales</taxon>
        <taxon>Pseudonocardiaceae</taxon>
        <taxon>Amycolatopsis</taxon>
    </lineage>
</organism>
<dbReference type="InterPro" id="IPR012349">
    <property type="entry name" value="Split_barrel_FMN-bd"/>
</dbReference>
<dbReference type="EMBL" id="JACHMX010000001">
    <property type="protein sequence ID" value="MBB5856392.1"/>
    <property type="molecule type" value="Genomic_DNA"/>
</dbReference>
<gene>
    <name evidence="2" type="ORF">HDA45_006479</name>
</gene>
<accession>A0A841BCU6</accession>
<comment type="caution">
    <text evidence="2">The sequence shown here is derived from an EMBL/GenBank/DDBJ whole genome shotgun (WGS) entry which is preliminary data.</text>
</comment>
<evidence type="ECO:0008006" key="4">
    <source>
        <dbReference type="Google" id="ProtNLM"/>
    </source>
</evidence>
<feature type="region of interest" description="Disordered" evidence="1">
    <location>
        <begin position="1"/>
        <end position="25"/>
    </location>
</feature>
<dbReference type="RefSeq" id="WP_184901767.1">
    <property type="nucleotide sequence ID" value="NZ_JACHMX010000001.1"/>
</dbReference>
<dbReference type="Gene3D" id="2.30.110.10">
    <property type="entry name" value="Electron Transport, Fmn-binding Protein, Chain A"/>
    <property type="match status" value="1"/>
</dbReference>
<sequence>MTTPPKTEIRDRNSSALSKIRASEPKPYEEKTYVLRALTIPGRSSGHPRTVPIAVVQFDGTHYICAPDRGRDWVQNLIAAEHCDLEGDPEPRHQADLVDDEAAAGAVYAYLAKLGKPSTMWPFPSDASPEEIHRHLGNIAVFRLKPRTP</sequence>
<dbReference type="SUPFAM" id="SSF50475">
    <property type="entry name" value="FMN-binding split barrel"/>
    <property type="match status" value="1"/>
</dbReference>